<accession>A0AAD7Z6X9</accession>
<protein>
    <submittedName>
        <fullName evidence="1">Uncharacterized protein</fullName>
    </submittedName>
</protein>
<evidence type="ECO:0000313" key="1">
    <source>
        <dbReference type="EMBL" id="KAJ9575088.1"/>
    </source>
</evidence>
<dbReference type="EMBL" id="JASPKZ010010240">
    <property type="protein sequence ID" value="KAJ9575088.1"/>
    <property type="molecule type" value="Genomic_DNA"/>
</dbReference>
<comment type="caution">
    <text evidence="1">The sequence shown here is derived from an EMBL/GenBank/DDBJ whole genome shotgun (WGS) entry which is preliminary data.</text>
</comment>
<proteinExistence type="predicted"/>
<feature type="non-terminal residue" evidence="1">
    <location>
        <position position="1"/>
    </location>
</feature>
<evidence type="ECO:0000313" key="2">
    <source>
        <dbReference type="Proteomes" id="UP001233999"/>
    </source>
</evidence>
<gene>
    <name evidence="1" type="ORF">L9F63_007749</name>
</gene>
<reference evidence="1" key="2">
    <citation type="submission" date="2023-05" db="EMBL/GenBank/DDBJ databases">
        <authorList>
            <person name="Fouks B."/>
        </authorList>
    </citation>
    <scope>NUCLEOTIDE SEQUENCE</scope>
    <source>
        <strain evidence="1">Stay&amp;Tobe</strain>
        <tissue evidence="1">Testes</tissue>
    </source>
</reference>
<sequence length="238" mass="27603">YRRIYCTILHFSTAAELQIIPGSVEYLACCSSACDDVITLVLRYCYKISLPNKTECFNTHLQRLNDIQYISDKIKYSFLCCITIFQTTNSNCTFGGSLQSERLDDLRTNAACTRFTWWEGPFYAYARYSSVKSMQNGKIYRRLTPLILPYFGYADKTCCSSVKIFTKCSWEILRFEGIEINNKVLSLENLTTDIEKTEIVLLIWILSGNIYSHYNRILIGTEIGNKRQLEKTYRPGYI</sequence>
<dbReference type="AlphaFoldDB" id="A0AAD7Z6X9"/>
<organism evidence="1 2">
    <name type="scientific">Diploptera punctata</name>
    <name type="common">Pacific beetle cockroach</name>
    <dbReference type="NCBI Taxonomy" id="6984"/>
    <lineage>
        <taxon>Eukaryota</taxon>
        <taxon>Metazoa</taxon>
        <taxon>Ecdysozoa</taxon>
        <taxon>Arthropoda</taxon>
        <taxon>Hexapoda</taxon>
        <taxon>Insecta</taxon>
        <taxon>Pterygota</taxon>
        <taxon>Neoptera</taxon>
        <taxon>Polyneoptera</taxon>
        <taxon>Dictyoptera</taxon>
        <taxon>Blattodea</taxon>
        <taxon>Blaberoidea</taxon>
        <taxon>Blaberidae</taxon>
        <taxon>Diplopterinae</taxon>
        <taxon>Diploptera</taxon>
    </lineage>
</organism>
<reference evidence="1" key="1">
    <citation type="journal article" date="2023" name="IScience">
        <title>Live-bearing cockroach genome reveals convergent evolutionary mechanisms linked to viviparity in insects and beyond.</title>
        <authorList>
            <person name="Fouks B."/>
            <person name="Harrison M.C."/>
            <person name="Mikhailova A.A."/>
            <person name="Marchal E."/>
            <person name="English S."/>
            <person name="Carruthers M."/>
            <person name="Jennings E.C."/>
            <person name="Chiamaka E.L."/>
            <person name="Frigard R.A."/>
            <person name="Pippel M."/>
            <person name="Attardo G.M."/>
            <person name="Benoit J.B."/>
            <person name="Bornberg-Bauer E."/>
            <person name="Tobe S.S."/>
        </authorList>
    </citation>
    <scope>NUCLEOTIDE SEQUENCE</scope>
    <source>
        <strain evidence="1">Stay&amp;Tobe</strain>
    </source>
</reference>
<keyword evidence="2" id="KW-1185">Reference proteome</keyword>
<dbReference type="Proteomes" id="UP001233999">
    <property type="component" value="Unassembled WGS sequence"/>
</dbReference>
<name>A0AAD7Z6X9_DIPPU</name>
<feature type="non-terminal residue" evidence="1">
    <location>
        <position position="238"/>
    </location>
</feature>